<feature type="compositionally biased region" description="Pro residues" evidence="8">
    <location>
        <begin position="621"/>
        <end position="631"/>
    </location>
</feature>
<organism evidence="10 11">
    <name type="scientific">Drosophila guanche</name>
    <name type="common">Fruit fly</name>
    <dbReference type="NCBI Taxonomy" id="7266"/>
    <lineage>
        <taxon>Eukaryota</taxon>
        <taxon>Metazoa</taxon>
        <taxon>Ecdysozoa</taxon>
        <taxon>Arthropoda</taxon>
        <taxon>Hexapoda</taxon>
        <taxon>Insecta</taxon>
        <taxon>Pterygota</taxon>
        <taxon>Neoptera</taxon>
        <taxon>Endopterygota</taxon>
        <taxon>Diptera</taxon>
        <taxon>Brachycera</taxon>
        <taxon>Muscomorpha</taxon>
        <taxon>Ephydroidea</taxon>
        <taxon>Drosophilidae</taxon>
        <taxon>Drosophila</taxon>
        <taxon>Sophophora</taxon>
    </lineage>
</organism>
<feature type="coiled-coil region" evidence="7">
    <location>
        <begin position="393"/>
        <end position="420"/>
    </location>
</feature>
<dbReference type="STRING" id="7266.A0A3B0KP72"/>
<dbReference type="InterPro" id="IPR036249">
    <property type="entry name" value="Thioredoxin-like_sf"/>
</dbReference>
<dbReference type="Proteomes" id="UP000268350">
    <property type="component" value="Unassembled WGS sequence"/>
</dbReference>
<dbReference type="AlphaFoldDB" id="A0A3B0KP72"/>
<dbReference type="GO" id="GO:0005789">
    <property type="term" value="C:endoplasmic reticulum membrane"/>
    <property type="evidence" value="ECO:0007669"/>
    <property type="project" value="UniProtKB-SubCell"/>
</dbReference>
<evidence type="ECO:0000256" key="6">
    <source>
        <dbReference type="ARBA" id="ARBA00046062"/>
    </source>
</evidence>
<evidence type="ECO:0000313" key="10">
    <source>
        <dbReference type="EMBL" id="SPP86951.1"/>
    </source>
</evidence>
<dbReference type="Gene3D" id="3.10.20.90">
    <property type="entry name" value="Phosphatidylinositol 3-kinase Catalytic Subunit, Chain A, domain 1"/>
    <property type="match status" value="1"/>
</dbReference>
<dbReference type="PROSITE" id="PS50033">
    <property type="entry name" value="UBX"/>
    <property type="match status" value="1"/>
</dbReference>
<dbReference type="GO" id="GO:0006986">
    <property type="term" value="P:response to unfolded protein"/>
    <property type="evidence" value="ECO:0007669"/>
    <property type="project" value="UniProtKB-KW"/>
</dbReference>
<feature type="compositionally biased region" description="Polar residues" evidence="8">
    <location>
        <begin position="636"/>
        <end position="647"/>
    </location>
</feature>
<reference evidence="11" key="1">
    <citation type="submission" date="2018-01" db="EMBL/GenBank/DDBJ databases">
        <authorList>
            <person name="Alioto T."/>
            <person name="Alioto T."/>
        </authorList>
    </citation>
    <scope>NUCLEOTIDE SEQUENCE [LARGE SCALE GENOMIC DNA]</scope>
</reference>
<comment type="subunit">
    <text evidence="3">Directly interacts with VCP. Interacts with UBQLN1. Forms a complex with VCP and UBQLN1.</text>
</comment>
<sequence length="710" mass="77148">MNWHSGNIAEAVAESKSKNAIFVVYIQGMRKFSCTHSCVYAICTTSLMESIIKSQLPAGENELSSKLEGFVNDAQVRSRLESSDFVAIKVPGDSTAYGQFMSLYKVVPIPSIFFIGKSGTPLDVATGIIASAEELAAKIDKVLVLAGKKEENQLSTTSSSCSSANPGTSPRRIAGADDKTYEKTEQPDPDEVSMATSLASKSAASTTAPESSATAAPEKPSVSSTVAGSTEPSRDNEKPSTTSPVETCETPAAAEVPPLGGSSASPSQAATSAAAAAERRAAVAAAAAPAPIPTPLPSGPLSAVPEPTQRHLTDSEVQMLEVQKTLEEKRRERLQQEQRQQRESDVRRRHEGRETQAHTQQALTKEQELKKMQVTAEEQNLLHLSIHKPLFSKERIRRNRQEEQETRDRIRAQIAADRAEQAHRVLIAEDVHSITTSTSTAAVTTDSTSTTSSVDETRLQIRLPGGIHRTKSFPVGALLGTVRVYVRNELLLGTDTRDFTLATSYPRREFRTEDEVKTLLELNLVPNAVVLVLTKEQINRVVRTGGSLMTMLTTVMWAMITPAAKAFDFILKNGWRPLSHRFTVMLANVRWPNREGGANVVLVQGDAAARRNMEMFSMRPMPAPGVNPQPEAPEAASNTPPSSTGTENDAAGQQAVPQPHQTPPTRPEFQQRPGGYQPPRYGDANIRRLHDSKDDKDNKATYNGNSTQQQ</sequence>
<dbReference type="OrthoDB" id="2445133at2759"/>
<gene>
    <name evidence="10" type="ORF">DGUA_6G009262</name>
</gene>
<name>A0A3B0KP72_DROGU</name>
<dbReference type="SUPFAM" id="SSF52833">
    <property type="entry name" value="Thioredoxin-like"/>
    <property type="match status" value="1"/>
</dbReference>
<dbReference type="Pfam" id="PF00789">
    <property type="entry name" value="UBX"/>
    <property type="match status" value="1"/>
</dbReference>
<comment type="function">
    <text evidence="6">Involved in endoplasmic reticulum-associated protein degradation (ERAD). Acts as a platform to recruit both UBQLN1 and VCP to the ER during ERAD.</text>
</comment>
<dbReference type="InterPro" id="IPR001012">
    <property type="entry name" value="UBX_dom"/>
</dbReference>
<evidence type="ECO:0000313" key="11">
    <source>
        <dbReference type="Proteomes" id="UP000268350"/>
    </source>
</evidence>
<evidence type="ECO:0000256" key="3">
    <source>
        <dbReference type="ARBA" id="ARBA00038812"/>
    </source>
</evidence>
<dbReference type="EMBL" id="OUUW01000012">
    <property type="protein sequence ID" value="SPP86951.1"/>
    <property type="molecule type" value="Genomic_DNA"/>
</dbReference>
<proteinExistence type="predicted"/>
<evidence type="ECO:0000256" key="1">
    <source>
        <dbReference type="ARBA" id="ARBA00004406"/>
    </source>
</evidence>
<dbReference type="GO" id="GO:0036503">
    <property type="term" value="P:ERAD pathway"/>
    <property type="evidence" value="ECO:0007669"/>
    <property type="project" value="TreeGrafter"/>
</dbReference>
<evidence type="ECO:0000256" key="4">
    <source>
        <dbReference type="ARBA" id="ARBA00040925"/>
    </source>
</evidence>
<comment type="subcellular location">
    <subcellularLocation>
        <location evidence="1">Endoplasmic reticulum membrane</location>
        <topology evidence="1">Peripheral membrane protein</topology>
    </subcellularLocation>
</comment>
<evidence type="ECO:0000256" key="8">
    <source>
        <dbReference type="SAM" id="MobiDB-lite"/>
    </source>
</evidence>
<feature type="compositionally biased region" description="Basic and acidic residues" evidence="8">
    <location>
        <begin position="174"/>
        <end position="186"/>
    </location>
</feature>
<accession>A0A3B0KP72</accession>
<feature type="region of interest" description="Disordered" evidence="8">
    <location>
        <begin position="618"/>
        <end position="710"/>
    </location>
</feature>
<evidence type="ECO:0000256" key="7">
    <source>
        <dbReference type="SAM" id="Coils"/>
    </source>
</evidence>
<protein>
    <recommendedName>
        <fullName evidence="4">UBX domain-containing protein 4</fullName>
    </recommendedName>
    <alternativeName>
        <fullName evidence="5">UBX domain-containing protein 2</fullName>
    </alternativeName>
</protein>
<feature type="region of interest" description="Disordered" evidence="8">
    <location>
        <begin position="329"/>
        <end position="364"/>
    </location>
</feature>
<dbReference type="PANTHER" id="PTHR46424:SF1">
    <property type="entry name" value="UBX DOMAIN-CONTAINING PROTEIN 4"/>
    <property type="match status" value="1"/>
</dbReference>
<dbReference type="SUPFAM" id="SSF54236">
    <property type="entry name" value="Ubiquitin-like"/>
    <property type="match status" value="1"/>
</dbReference>
<feature type="compositionally biased region" description="Polar residues" evidence="8">
    <location>
        <begin position="700"/>
        <end position="710"/>
    </location>
</feature>
<feature type="compositionally biased region" description="Basic and acidic residues" evidence="8">
    <location>
        <begin position="329"/>
        <end position="356"/>
    </location>
</feature>
<feature type="compositionally biased region" description="Low complexity" evidence="8">
    <location>
        <begin position="257"/>
        <end position="289"/>
    </location>
</feature>
<feature type="domain" description="UBX" evidence="9">
    <location>
        <begin position="452"/>
        <end position="532"/>
    </location>
</feature>
<keyword evidence="11" id="KW-1185">Reference proteome</keyword>
<feature type="compositionally biased region" description="Basic and acidic residues" evidence="8">
    <location>
        <begin position="685"/>
        <end position="699"/>
    </location>
</feature>
<feature type="compositionally biased region" description="Polar residues" evidence="8">
    <location>
        <begin position="222"/>
        <end position="231"/>
    </location>
</feature>
<evidence type="ECO:0000256" key="5">
    <source>
        <dbReference type="ARBA" id="ARBA00041575"/>
    </source>
</evidence>
<dbReference type="SMART" id="SM00166">
    <property type="entry name" value="UBX"/>
    <property type="match status" value="1"/>
</dbReference>
<evidence type="ECO:0000256" key="2">
    <source>
        <dbReference type="ARBA" id="ARBA00023230"/>
    </source>
</evidence>
<feature type="compositionally biased region" description="Low complexity" evidence="8">
    <location>
        <begin position="193"/>
        <end position="221"/>
    </location>
</feature>
<evidence type="ECO:0000259" key="9">
    <source>
        <dbReference type="PROSITE" id="PS50033"/>
    </source>
</evidence>
<dbReference type="PANTHER" id="PTHR46424">
    <property type="entry name" value="UBX DOMAIN-CONTAINING PROTEIN 4"/>
    <property type="match status" value="1"/>
</dbReference>
<dbReference type="InterPro" id="IPR029071">
    <property type="entry name" value="Ubiquitin-like_domsf"/>
</dbReference>
<keyword evidence="7" id="KW-0175">Coiled coil</keyword>
<feature type="region of interest" description="Disordered" evidence="8">
    <location>
        <begin position="153"/>
        <end position="315"/>
    </location>
</feature>
<keyword evidence="2" id="KW-0834">Unfolded protein response</keyword>